<name>A0A9D7XDP5_9BACT</name>
<reference evidence="1 2" key="1">
    <citation type="submission" date="2020-10" db="EMBL/GenBank/DDBJ databases">
        <title>Connecting structure to function with the recovery of over 1000 high-quality activated sludge metagenome-assembled genomes encoding full-length rRNA genes using long-read sequencing.</title>
        <authorList>
            <person name="Singleton C.M."/>
            <person name="Petriglieri F."/>
            <person name="Kristensen J.M."/>
            <person name="Kirkegaard R.H."/>
            <person name="Michaelsen T.Y."/>
            <person name="Andersen M.H."/>
            <person name="Karst S.M."/>
            <person name="Dueholm M.S."/>
            <person name="Nielsen P.H."/>
            <person name="Albertsen M."/>
        </authorList>
    </citation>
    <scope>NUCLEOTIDE SEQUENCE [LARGE SCALE GENOMIC DNA]</scope>
    <source>
        <strain evidence="1">Ribe_18-Q3-R11-54_BAT3C.373</strain>
    </source>
</reference>
<protein>
    <submittedName>
        <fullName evidence="1">PorP/SprF family type IX secretion system membrane protein</fullName>
    </submittedName>
</protein>
<dbReference type="Proteomes" id="UP000808349">
    <property type="component" value="Unassembled WGS sequence"/>
</dbReference>
<dbReference type="AlphaFoldDB" id="A0A9D7XDP5"/>
<gene>
    <name evidence="1" type="ORF">IPO85_05050</name>
</gene>
<dbReference type="Pfam" id="PF11751">
    <property type="entry name" value="PorP_SprF"/>
    <property type="match status" value="1"/>
</dbReference>
<comment type="caution">
    <text evidence="1">The sequence shown here is derived from an EMBL/GenBank/DDBJ whole genome shotgun (WGS) entry which is preliminary data.</text>
</comment>
<organism evidence="1 2">
    <name type="scientific">Candidatus Defluviibacterium haderslevense</name>
    <dbReference type="NCBI Taxonomy" id="2981993"/>
    <lineage>
        <taxon>Bacteria</taxon>
        <taxon>Pseudomonadati</taxon>
        <taxon>Bacteroidota</taxon>
        <taxon>Saprospiria</taxon>
        <taxon>Saprospirales</taxon>
        <taxon>Saprospiraceae</taxon>
        <taxon>Candidatus Defluviibacterium</taxon>
    </lineage>
</organism>
<sequence length="327" mass="36854">MRLINKYTLFVVLCYSFSIGLSGQDYTKSLIIPAVYNHYHLNPFVINPAHTGFENMNRLLFNFRNHWAGFDDSPKAITLGINGSPVKNMGLGGLIYSESYGAASRFVGQANYAYHFSAGENNKMGLGLSGTYNQYKLGNEVITDPLHEGPDVLINESVEGEKFFGADLGFWAEFGNKFKLGITLPQIVLTRLDNKKLDGDKPFNFIGFFGATWDVPEYRVSLEPSILLRKVSDVPFGTDLNILAKMLDDRLYAGFTYSFGPSDSRVSFLGGVRIDRLRVYYSYDQTYQTFQTFNNGSHELSLSFDIMGSRKNTNTKPMNHVEEMNQQ</sequence>
<proteinExistence type="predicted"/>
<dbReference type="InterPro" id="IPR019861">
    <property type="entry name" value="PorP/SprF_Bacteroidetes"/>
</dbReference>
<dbReference type="EMBL" id="JADKFW010000004">
    <property type="protein sequence ID" value="MBK9716875.1"/>
    <property type="molecule type" value="Genomic_DNA"/>
</dbReference>
<evidence type="ECO:0000313" key="2">
    <source>
        <dbReference type="Proteomes" id="UP000808349"/>
    </source>
</evidence>
<dbReference type="NCBIfam" id="TIGR03519">
    <property type="entry name" value="T9SS_PorP_fam"/>
    <property type="match status" value="1"/>
</dbReference>
<evidence type="ECO:0000313" key="1">
    <source>
        <dbReference type="EMBL" id="MBK9716875.1"/>
    </source>
</evidence>
<accession>A0A9D7XDP5</accession>